<evidence type="ECO:0000313" key="3">
    <source>
        <dbReference type="Proteomes" id="UP001370348"/>
    </source>
</evidence>
<dbReference type="Pfam" id="PF05762">
    <property type="entry name" value="VWA_CoxE"/>
    <property type="match status" value="1"/>
</dbReference>
<name>A0ABZ2M6Q0_9BACT</name>
<feature type="domain" description="VWFA" evidence="1">
    <location>
        <begin position="199"/>
        <end position="358"/>
    </location>
</feature>
<protein>
    <submittedName>
        <fullName evidence="2">VWA domain-containing protein</fullName>
    </submittedName>
</protein>
<dbReference type="SMART" id="SM00327">
    <property type="entry name" value="VWA"/>
    <property type="match status" value="1"/>
</dbReference>
<gene>
    <name evidence="2" type="ORF">LZC94_12225</name>
</gene>
<dbReference type="PANTHER" id="PTHR30634">
    <property type="entry name" value="OUTER MEMBRANE LOLAB LIPOPROTEIN INSERTION APPARATUS"/>
    <property type="match status" value="1"/>
</dbReference>
<dbReference type="Proteomes" id="UP001370348">
    <property type="component" value="Chromosome"/>
</dbReference>
<organism evidence="2 3">
    <name type="scientific">Pendulispora albinea</name>
    <dbReference type="NCBI Taxonomy" id="2741071"/>
    <lineage>
        <taxon>Bacteria</taxon>
        <taxon>Pseudomonadati</taxon>
        <taxon>Myxococcota</taxon>
        <taxon>Myxococcia</taxon>
        <taxon>Myxococcales</taxon>
        <taxon>Sorangiineae</taxon>
        <taxon>Pendulisporaceae</taxon>
        <taxon>Pendulispora</taxon>
    </lineage>
</organism>
<evidence type="ECO:0000259" key="1">
    <source>
        <dbReference type="SMART" id="SM00327"/>
    </source>
</evidence>
<evidence type="ECO:0000313" key="2">
    <source>
        <dbReference type="EMBL" id="WXB18015.1"/>
    </source>
</evidence>
<dbReference type="PANTHER" id="PTHR30634:SF16">
    <property type="entry name" value="OUTER-MEMBRANE LIPOPROTEIN LOLB"/>
    <property type="match status" value="1"/>
</dbReference>
<accession>A0ABZ2M6Q0</accession>
<dbReference type="EMBL" id="CP089984">
    <property type="protein sequence ID" value="WXB18015.1"/>
    <property type="molecule type" value="Genomic_DNA"/>
</dbReference>
<dbReference type="SUPFAM" id="SSF53300">
    <property type="entry name" value="vWA-like"/>
    <property type="match status" value="1"/>
</dbReference>
<dbReference type="Gene3D" id="3.40.50.410">
    <property type="entry name" value="von Willebrand factor, type A domain"/>
    <property type="match status" value="1"/>
</dbReference>
<dbReference type="InterPro" id="IPR002035">
    <property type="entry name" value="VWF_A"/>
</dbReference>
<dbReference type="InterPro" id="IPR050458">
    <property type="entry name" value="LolB"/>
</dbReference>
<reference evidence="2 3" key="1">
    <citation type="submission" date="2021-12" db="EMBL/GenBank/DDBJ databases">
        <title>Discovery of the Pendulisporaceae a myxobacterial family with distinct sporulation behavior and unique specialized metabolism.</title>
        <authorList>
            <person name="Garcia R."/>
            <person name="Popoff A."/>
            <person name="Bader C.D."/>
            <person name="Loehr J."/>
            <person name="Walesch S."/>
            <person name="Walt C."/>
            <person name="Boldt J."/>
            <person name="Bunk B."/>
            <person name="Haeckl F.J.F.P.J."/>
            <person name="Gunesch A.P."/>
            <person name="Birkelbach J."/>
            <person name="Nuebel U."/>
            <person name="Pietschmann T."/>
            <person name="Bach T."/>
            <person name="Mueller R."/>
        </authorList>
    </citation>
    <scope>NUCLEOTIDE SEQUENCE [LARGE SCALE GENOMIC DNA]</scope>
    <source>
        <strain evidence="2 3">MSr11954</strain>
    </source>
</reference>
<dbReference type="InterPro" id="IPR008912">
    <property type="entry name" value="Uncharacterised_CoxE"/>
</dbReference>
<sequence>MSDDRERLRRWRLVLGAETDPDLGPLAGDDAGMDHVLQALYDSDRKGGLGSSSPNVARWLGDIREYFPSSIVRVMQADALSRLNLTQMLLEPETLEAVDADVHLVATLLSLSQVIPQKTRDTARRVVANVVAELERRLREPMLQAVRGSLHRGSRVRRPRTSEIDWDRTIRANLKTYLPAERVLVPERLVGHGRKRTGLRDIVLCVDQSGSMASSVVYSSIFGAILASLRSVSTRMLLFDTAIADMTQRLDDPVDLLFGAQLGGGTDIRQALAYCQRIIVRPLETIVVLITDLFEGGSSDEMVDRAAALVRSGVQMVCLLALSDQGAPSHDSANAARFASLGIPTFACTPDLFPDLMATALARGDISAWAARHDIVTVRSSG</sequence>
<dbReference type="InterPro" id="IPR036465">
    <property type="entry name" value="vWFA_dom_sf"/>
</dbReference>
<proteinExistence type="predicted"/>
<keyword evidence="3" id="KW-1185">Reference proteome</keyword>
<dbReference type="RefSeq" id="WP_394827655.1">
    <property type="nucleotide sequence ID" value="NZ_CP089984.1"/>
</dbReference>